<evidence type="ECO:0000313" key="2">
    <source>
        <dbReference type="EMBL" id="CCX13524.1"/>
    </source>
</evidence>
<evidence type="ECO:0000256" key="1">
    <source>
        <dbReference type="SAM" id="MobiDB-lite"/>
    </source>
</evidence>
<reference evidence="2 3" key="1">
    <citation type="journal article" date="2013" name="PLoS Genet.">
        <title>The genome and development-dependent transcriptomes of Pyronema confluens: a window into fungal evolution.</title>
        <authorList>
            <person name="Traeger S."/>
            <person name="Altegoer F."/>
            <person name="Freitag M."/>
            <person name="Gabaldon T."/>
            <person name="Kempken F."/>
            <person name="Kumar A."/>
            <person name="Marcet-Houben M."/>
            <person name="Poggeler S."/>
            <person name="Stajich J.E."/>
            <person name="Nowrousian M."/>
        </authorList>
    </citation>
    <scope>NUCLEOTIDE SEQUENCE [LARGE SCALE GENOMIC DNA]</scope>
    <source>
        <strain evidence="3">CBS 100304</strain>
        <tissue evidence="2">Vegetative mycelium</tissue>
    </source>
</reference>
<dbReference type="Proteomes" id="UP000018144">
    <property type="component" value="Unassembled WGS sequence"/>
</dbReference>
<dbReference type="EMBL" id="HF935853">
    <property type="protein sequence ID" value="CCX13524.1"/>
    <property type="molecule type" value="Genomic_DNA"/>
</dbReference>
<keyword evidence="3" id="KW-1185">Reference proteome</keyword>
<dbReference type="AlphaFoldDB" id="U4L826"/>
<name>U4L826_PYROM</name>
<sequence>MAADLLFPVSSSTHLDLEPILPLPMASISPVAPGSPSQSPPQSPQYSTSQQSPPPSHIRFTSKRRTNRFSSQSISLDPVQRQKISVSAEMDAFNISPLSKLQNELKRRRLELEFAEGWVREKSEGFLEEEDERMIIRQVMGEKVRVEYI</sequence>
<organism evidence="2 3">
    <name type="scientific">Pyronema omphalodes (strain CBS 100304)</name>
    <name type="common">Pyronema confluens</name>
    <dbReference type="NCBI Taxonomy" id="1076935"/>
    <lineage>
        <taxon>Eukaryota</taxon>
        <taxon>Fungi</taxon>
        <taxon>Dikarya</taxon>
        <taxon>Ascomycota</taxon>
        <taxon>Pezizomycotina</taxon>
        <taxon>Pezizomycetes</taxon>
        <taxon>Pezizales</taxon>
        <taxon>Pyronemataceae</taxon>
        <taxon>Pyronema</taxon>
    </lineage>
</organism>
<feature type="region of interest" description="Disordered" evidence="1">
    <location>
        <begin position="26"/>
        <end position="76"/>
    </location>
</feature>
<protein>
    <submittedName>
        <fullName evidence="2">Uncharacterized protein</fullName>
    </submittedName>
</protein>
<accession>U4L826</accession>
<proteinExistence type="predicted"/>
<gene>
    <name evidence="2" type="ORF">PCON_13117</name>
</gene>
<evidence type="ECO:0000313" key="3">
    <source>
        <dbReference type="Proteomes" id="UP000018144"/>
    </source>
</evidence>